<feature type="region of interest" description="Disordered" evidence="1">
    <location>
        <begin position="136"/>
        <end position="176"/>
    </location>
</feature>
<dbReference type="AlphaFoldDB" id="A0A7F8Q6E6"/>
<name>A0A7F8Q6E6_LEPWE</name>
<dbReference type="Proteomes" id="UP000245341">
    <property type="component" value="Unplaced"/>
</dbReference>
<proteinExistence type="predicted"/>
<dbReference type="RefSeq" id="XP_030876809.1">
    <property type="nucleotide sequence ID" value="XM_031020949.1"/>
</dbReference>
<organism evidence="2 3">
    <name type="scientific">Leptonychotes weddellii</name>
    <name type="common">Weddell seal</name>
    <name type="synonym">Otaria weddellii</name>
    <dbReference type="NCBI Taxonomy" id="9713"/>
    <lineage>
        <taxon>Eukaryota</taxon>
        <taxon>Metazoa</taxon>
        <taxon>Chordata</taxon>
        <taxon>Craniata</taxon>
        <taxon>Vertebrata</taxon>
        <taxon>Euteleostomi</taxon>
        <taxon>Mammalia</taxon>
        <taxon>Eutheria</taxon>
        <taxon>Laurasiatheria</taxon>
        <taxon>Carnivora</taxon>
        <taxon>Caniformia</taxon>
        <taxon>Pinnipedia</taxon>
        <taxon>Phocidae</taxon>
        <taxon>Monachinae</taxon>
        <taxon>Lobodontini</taxon>
        <taxon>Leptonychotes</taxon>
    </lineage>
</organism>
<feature type="compositionally biased region" description="Basic and acidic residues" evidence="1">
    <location>
        <begin position="159"/>
        <end position="168"/>
    </location>
</feature>
<dbReference type="KEGG" id="lww:115936497"/>
<dbReference type="GeneID" id="115936497"/>
<evidence type="ECO:0000256" key="1">
    <source>
        <dbReference type="SAM" id="MobiDB-lite"/>
    </source>
</evidence>
<feature type="compositionally biased region" description="Basic residues" evidence="1">
    <location>
        <begin position="289"/>
        <end position="299"/>
    </location>
</feature>
<keyword evidence="2" id="KW-1185">Reference proteome</keyword>
<sequence>MGTELSPALGEAAWEEGGGVWGPRCNGHGAVGQFVEWGALPSLMNSLASGVLSGIQRGAAPSHPWSDGCVGWVVSHRRGTWTPREGPEGWSPLGAKAEAAGRAADILKNVEGLPHIVVHVGTRGLREADGLRLLGGQSRLGGGPACQPAGAPQSTQRPRGPEIRRARGSDSQPTRVTAGYDLMDSRTQPGPKPSCGTLVVQVAGPCCGCPEAELTGGTPVGPVGPPTPVLGPGVGDSLVRPPTFIAAPRAARLCPLSGLWVQECPMAPPSPENVGRPRRQGRGDLRGSPRVRSRPQHTRVAKEQGQAMF</sequence>
<gene>
    <name evidence="3" type="primary">LOC115936497</name>
</gene>
<evidence type="ECO:0000313" key="3">
    <source>
        <dbReference type="RefSeq" id="XP_030876809.1"/>
    </source>
</evidence>
<reference evidence="3" key="1">
    <citation type="submission" date="2025-08" db="UniProtKB">
        <authorList>
            <consortium name="RefSeq"/>
        </authorList>
    </citation>
    <scope>IDENTIFICATION</scope>
    <source>
        <tissue evidence="3">Liver</tissue>
    </source>
</reference>
<accession>A0A7F8Q6E6</accession>
<evidence type="ECO:0000313" key="2">
    <source>
        <dbReference type="Proteomes" id="UP000245341"/>
    </source>
</evidence>
<protein>
    <submittedName>
        <fullName evidence="3">Uncharacterized protein LOC115936497</fullName>
    </submittedName>
</protein>
<feature type="region of interest" description="Disordered" evidence="1">
    <location>
        <begin position="266"/>
        <end position="309"/>
    </location>
</feature>